<keyword evidence="3" id="KW-1185">Reference proteome</keyword>
<name>A0ABX2C8U7_9BRAD</name>
<dbReference type="Pfam" id="PF02620">
    <property type="entry name" value="YceD"/>
    <property type="match status" value="1"/>
</dbReference>
<organism evidence="2 3">
    <name type="scientific">Bradyrhizobium aeschynomenes</name>
    <dbReference type="NCBI Taxonomy" id="2734909"/>
    <lineage>
        <taxon>Bacteria</taxon>
        <taxon>Pseudomonadati</taxon>
        <taxon>Pseudomonadota</taxon>
        <taxon>Alphaproteobacteria</taxon>
        <taxon>Hyphomicrobiales</taxon>
        <taxon>Nitrobacteraceae</taxon>
        <taxon>Bradyrhizobium</taxon>
    </lineage>
</organism>
<feature type="compositionally biased region" description="Basic and acidic residues" evidence="1">
    <location>
        <begin position="1"/>
        <end position="20"/>
    </location>
</feature>
<accession>A0ABX2C8U7</accession>
<dbReference type="RefSeq" id="WP_172109712.1">
    <property type="nucleotide sequence ID" value="NZ_JABFDN010000001.1"/>
</dbReference>
<feature type="region of interest" description="Disordered" evidence="1">
    <location>
        <begin position="1"/>
        <end position="22"/>
    </location>
</feature>
<sequence>MSRDRDISRDPGRDPTKDPWRAAPVIVAQIPDAGLHREIEADAATRSALAAMGELREVMSAHAAFDVVQKRDGKVHVEGRVRARIGQTCVVTLDPIETEIDEPIDQMFAPSEDIPELAEFVEDDPNSEVDTADPPEPIVNGQIDLGRLAADALFLAIDPYPRKPGVAFEQPAEAAVPEDHPFAVLKALKSAGGATSGAAKVKKTGED</sequence>
<dbReference type="InterPro" id="IPR003772">
    <property type="entry name" value="YceD"/>
</dbReference>
<evidence type="ECO:0000313" key="2">
    <source>
        <dbReference type="EMBL" id="NPU64682.1"/>
    </source>
</evidence>
<gene>
    <name evidence="2" type="ORF">HL667_06705</name>
</gene>
<evidence type="ECO:0000256" key="1">
    <source>
        <dbReference type="SAM" id="MobiDB-lite"/>
    </source>
</evidence>
<dbReference type="Proteomes" id="UP000886476">
    <property type="component" value="Unassembled WGS sequence"/>
</dbReference>
<evidence type="ECO:0000313" key="3">
    <source>
        <dbReference type="Proteomes" id="UP000886476"/>
    </source>
</evidence>
<dbReference type="EMBL" id="JABFDN010000001">
    <property type="protein sequence ID" value="NPU64682.1"/>
    <property type="molecule type" value="Genomic_DNA"/>
</dbReference>
<comment type="caution">
    <text evidence="2">The sequence shown here is derived from an EMBL/GenBank/DDBJ whole genome shotgun (WGS) entry which is preliminary data.</text>
</comment>
<proteinExistence type="predicted"/>
<reference evidence="2" key="1">
    <citation type="submission" date="2020-05" db="EMBL/GenBank/DDBJ databases">
        <title>Nod-independent and nitrogen-fixing Bradyrhizobium aeschynomene sp. nov. isolated from nodules of Aeschynomene indica.</title>
        <authorList>
            <person name="Zhang Z."/>
        </authorList>
    </citation>
    <scope>NUCLEOTIDE SEQUENCE</scope>
    <source>
        <strain evidence="2">83012</strain>
    </source>
</reference>
<protein>
    <submittedName>
        <fullName evidence="2">DUF177 domain-containing protein</fullName>
    </submittedName>
</protein>